<dbReference type="PANTHER" id="PTHR34293:SF1">
    <property type="entry name" value="HTH-TYPE TRANSCRIPTIONAL REGULATOR TRMBL2"/>
    <property type="match status" value="1"/>
</dbReference>
<dbReference type="Pfam" id="PF01978">
    <property type="entry name" value="TrmB"/>
    <property type="match status" value="1"/>
</dbReference>
<feature type="domain" description="Transcription regulator TrmB N-terminal" evidence="2">
    <location>
        <begin position="11"/>
        <end position="76"/>
    </location>
</feature>
<keyword evidence="4" id="KW-1185">Reference proteome</keyword>
<name>A0A8A2VF09_9EURY</name>
<dbReference type="InterPro" id="IPR036390">
    <property type="entry name" value="WH_DNA-bd_sf"/>
</dbReference>
<organism evidence="3 4">
    <name type="scientific">Haloterrigena alkaliphila</name>
    <dbReference type="NCBI Taxonomy" id="2816475"/>
    <lineage>
        <taxon>Archaea</taxon>
        <taxon>Methanobacteriati</taxon>
        <taxon>Methanobacteriota</taxon>
        <taxon>Stenosarchaea group</taxon>
        <taxon>Halobacteria</taxon>
        <taxon>Halobacteriales</taxon>
        <taxon>Natrialbaceae</taxon>
        <taxon>Haloterrigena</taxon>
    </lineage>
</organism>
<dbReference type="InterPro" id="IPR002831">
    <property type="entry name" value="Tscrpt_reg_TrmB_N"/>
</dbReference>
<evidence type="ECO:0000313" key="4">
    <source>
        <dbReference type="Proteomes" id="UP000663203"/>
    </source>
</evidence>
<reference evidence="3 4" key="1">
    <citation type="submission" date="2021-03" db="EMBL/GenBank/DDBJ databases">
        <title>Haloterrigena longa sp. nov. and Haloterrigena limicola sp. nov., extremely halophilic archaea isolated from a salt lake.</title>
        <authorList>
            <person name="Henglin C."/>
        </authorList>
    </citation>
    <scope>NUCLEOTIDE SEQUENCE [LARGE SCALE GENOMIC DNA]</scope>
    <source>
        <strain evidence="3 4">KZCA68</strain>
    </source>
</reference>
<dbReference type="SUPFAM" id="SSF46785">
    <property type="entry name" value="Winged helix' DNA-binding domain"/>
    <property type="match status" value="1"/>
</dbReference>
<proteinExistence type="predicted"/>
<keyword evidence="1" id="KW-0175">Coiled coil</keyword>
<evidence type="ECO:0000256" key="1">
    <source>
        <dbReference type="SAM" id="Coils"/>
    </source>
</evidence>
<dbReference type="RefSeq" id="WP_207288503.1">
    <property type="nucleotide sequence ID" value="NZ_CP071462.1"/>
</dbReference>
<dbReference type="InterPro" id="IPR036388">
    <property type="entry name" value="WH-like_DNA-bd_sf"/>
</dbReference>
<dbReference type="Gene3D" id="1.10.10.10">
    <property type="entry name" value="Winged helix-like DNA-binding domain superfamily/Winged helix DNA-binding domain"/>
    <property type="match status" value="1"/>
</dbReference>
<dbReference type="Proteomes" id="UP000663203">
    <property type="component" value="Chromosome"/>
</dbReference>
<dbReference type="GeneID" id="63188868"/>
<dbReference type="AlphaFoldDB" id="A0A8A2VF09"/>
<dbReference type="KEGG" id="hakz:J0X25_16145"/>
<evidence type="ECO:0000313" key="3">
    <source>
        <dbReference type="EMBL" id="QSW98895.1"/>
    </source>
</evidence>
<protein>
    <submittedName>
        <fullName evidence="3">TrmB family transcriptional regulator</fullName>
    </submittedName>
</protein>
<evidence type="ECO:0000259" key="2">
    <source>
        <dbReference type="Pfam" id="PF01978"/>
    </source>
</evidence>
<feature type="coiled-coil region" evidence="1">
    <location>
        <begin position="78"/>
        <end position="105"/>
    </location>
</feature>
<dbReference type="EMBL" id="CP071462">
    <property type="protein sequence ID" value="QSW98895.1"/>
    <property type="molecule type" value="Genomic_DNA"/>
</dbReference>
<gene>
    <name evidence="3" type="ORF">J0X25_16145</name>
</gene>
<dbReference type="InterPro" id="IPR051797">
    <property type="entry name" value="TrmB-like"/>
</dbReference>
<sequence length="262" mass="28539">MPTEEQAVGLLTELGLTEYEARCFVALSRVATATASEIATLSDVPRSRVYDAVDRLHRRGLVDVQQSEPREYRAISKNAALEALREQYESTIASADEALSGLRQSNDLEEKGAWAIADHEHVSNRINEFLDDVEEEIYVLLAEGDVLETQLLEALAAASDRGVDVIVESGTEDTEERVASAVPDATVAVTDLAADSSTLETKRFSRIVMVDRRSVLLGAVTEQPRPGQVEETAIWAKGPDHGLVVGLRHILGARIDAEDVFG</sequence>
<dbReference type="PANTHER" id="PTHR34293">
    <property type="entry name" value="HTH-TYPE TRANSCRIPTIONAL REGULATOR TRMBL2"/>
    <property type="match status" value="1"/>
</dbReference>
<accession>A0A8A2VF09</accession>